<reference evidence="2 3" key="2">
    <citation type="submission" date="2015-01" db="EMBL/GenBank/DDBJ databases">
        <authorList>
            <consortium name="NBRP consortium"/>
            <person name="Sawabe T."/>
            <person name="Meirelles P."/>
            <person name="Feng G."/>
            <person name="Sayaka M."/>
            <person name="Hattori M."/>
            <person name="Ohkuma M."/>
        </authorList>
    </citation>
    <scope>NUCLEOTIDE SEQUENCE [LARGE SCALE GENOMIC DNA]</scope>
    <source>
        <strain evidence="2 3">JCM19232</strain>
    </source>
</reference>
<evidence type="ECO:0000313" key="3">
    <source>
        <dbReference type="Proteomes" id="UP000031670"/>
    </source>
</evidence>
<organism evidence="2 3">
    <name type="scientific">Vibrio ishigakensis</name>
    <dbReference type="NCBI Taxonomy" id="1481914"/>
    <lineage>
        <taxon>Bacteria</taxon>
        <taxon>Pseudomonadati</taxon>
        <taxon>Pseudomonadota</taxon>
        <taxon>Gammaproteobacteria</taxon>
        <taxon>Vibrionales</taxon>
        <taxon>Vibrionaceae</taxon>
        <taxon>Vibrio</taxon>
    </lineage>
</organism>
<reference evidence="2 3" key="1">
    <citation type="submission" date="2015-01" db="EMBL/GenBank/DDBJ databases">
        <title>Vibrio sp. C5 JCM 19232 whole genome shotgun sequence.</title>
        <authorList>
            <person name="Sawabe T."/>
            <person name="Meirelles P."/>
            <person name="Feng G."/>
            <person name="Sayaka M."/>
            <person name="Hattori M."/>
            <person name="Ohkuma M."/>
        </authorList>
    </citation>
    <scope>NUCLEOTIDE SEQUENCE [LARGE SCALE GENOMIC DNA]</scope>
    <source>
        <strain evidence="2 3">JCM19232</strain>
    </source>
</reference>
<evidence type="ECO:0000256" key="1">
    <source>
        <dbReference type="SAM" id="MobiDB-lite"/>
    </source>
</evidence>
<comment type="caution">
    <text evidence="2">The sequence shown here is derived from an EMBL/GenBank/DDBJ whole genome shotgun (WGS) entry which is preliminary data.</text>
</comment>
<evidence type="ECO:0000313" key="2">
    <source>
        <dbReference type="EMBL" id="GAM63405.1"/>
    </source>
</evidence>
<proteinExistence type="predicted"/>
<sequence>MASDGKKENIDEQQTETNEQAKSQKDKKNKARYFRSFKDRVARAGTFSYVLPSYHVGAKSVGDELSLKFITPFIIMMTMKVTM</sequence>
<feature type="region of interest" description="Disordered" evidence="1">
    <location>
        <begin position="1"/>
        <end position="31"/>
    </location>
</feature>
<dbReference type="EMBL" id="BBSA01000008">
    <property type="protein sequence ID" value="GAM63405.1"/>
    <property type="molecule type" value="Genomic_DNA"/>
</dbReference>
<dbReference type="AlphaFoldDB" id="A0A0B8P9E0"/>
<protein>
    <submittedName>
        <fullName evidence="2">Uncharacterized protein</fullName>
    </submittedName>
</protein>
<name>A0A0B8P9E0_9VIBR</name>
<gene>
    <name evidence="2" type="ORF">JCM19232_1552</name>
</gene>
<feature type="compositionally biased region" description="Basic and acidic residues" evidence="1">
    <location>
        <begin position="1"/>
        <end position="10"/>
    </location>
</feature>
<accession>A0A0B8P9E0</accession>
<dbReference type="Proteomes" id="UP000031670">
    <property type="component" value="Unassembled WGS sequence"/>
</dbReference>